<dbReference type="PANTHER" id="PTHR11487:SF0">
    <property type="entry name" value="S-ACYL FATTY ACID SYNTHASE THIOESTERASE, MEDIUM CHAIN"/>
    <property type="match status" value="1"/>
</dbReference>
<evidence type="ECO:0000256" key="1">
    <source>
        <dbReference type="ARBA" id="ARBA00007169"/>
    </source>
</evidence>
<dbReference type="InterPro" id="IPR020802">
    <property type="entry name" value="TesA-like"/>
</dbReference>
<dbReference type="STRING" id="1075402.AN216_05415"/>
<dbReference type="PATRIC" id="fig|1075402.3.peg.3078"/>
<dbReference type="RefSeq" id="WP_070195440.1">
    <property type="nucleotide sequence ID" value="NZ_LJGU01000110.1"/>
</dbReference>
<evidence type="ECO:0000313" key="4">
    <source>
        <dbReference type="EMBL" id="OEV04861.1"/>
    </source>
</evidence>
<keyword evidence="2 4" id="KW-0378">Hydrolase</keyword>
<dbReference type="EMBL" id="LJGU01000110">
    <property type="protein sequence ID" value="OEV04861.1"/>
    <property type="molecule type" value="Genomic_DNA"/>
</dbReference>
<name>A0A1E7KM04_9ACTN</name>
<feature type="domain" description="Thioesterase TesA-like" evidence="3">
    <location>
        <begin position="26"/>
        <end position="243"/>
    </location>
</feature>
<keyword evidence="5" id="KW-1185">Reference proteome</keyword>
<dbReference type="GO" id="GO:0016787">
    <property type="term" value="F:hydrolase activity"/>
    <property type="evidence" value="ECO:0007669"/>
    <property type="project" value="UniProtKB-KW"/>
</dbReference>
<dbReference type="InterPro" id="IPR029058">
    <property type="entry name" value="AB_hydrolase_fold"/>
</dbReference>
<sequence>MNAAPADDGLWCRRFHPAPEANQRLVCFPHAGGSASFYFPVSAALSSTVDVVAVQYPGRQDRRTEPGVDSIEILADQIAEVLQGWDDRPTTFFGHSMGAVVAFEVARRLEESGSRVTRIFASGRRAPSRLRDEQVHKKDDDGIVAELRAMAGTDPQILGDEELLRMILPAIRSDYTAIETYAAPEDRTVAAPISAFVGDDDPKTTVEEAADWERHTTAECELRVFGGGHFYLADRSAEVISLLRKHFTGTSATTVS</sequence>
<protein>
    <submittedName>
        <fullName evidence="4">Oleoyl-ACP hydrolase</fullName>
    </submittedName>
</protein>
<dbReference type="InterPro" id="IPR001031">
    <property type="entry name" value="Thioesterase"/>
</dbReference>
<reference evidence="4 5" key="1">
    <citation type="journal article" date="2016" name="Front. Microbiol.">
        <title>Comparative Genomics Analysis of Streptomyces Species Reveals Their Adaptation to the Marine Environment and Their Diversity at the Genomic Level.</title>
        <authorList>
            <person name="Tian X."/>
            <person name="Zhang Z."/>
            <person name="Yang T."/>
            <person name="Chen M."/>
            <person name="Li J."/>
            <person name="Chen F."/>
            <person name="Yang J."/>
            <person name="Li W."/>
            <person name="Zhang B."/>
            <person name="Zhang Z."/>
            <person name="Wu J."/>
            <person name="Zhang C."/>
            <person name="Long L."/>
            <person name="Xiao J."/>
        </authorList>
    </citation>
    <scope>NUCLEOTIDE SEQUENCE [LARGE SCALE GENOMIC DNA]</scope>
    <source>
        <strain evidence="4 5">SCSIO 02100</strain>
    </source>
</reference>
<evidence type="ECO:0000256" key="2">
    <source>
        <dbReference type="ARBA" id="ARBA00022801"/>
    </source>
</evidence>
<accession>A0A1E7KM04</accession>
<dbReference type="Gene3D" id="3.40.50.1820">
    <property type="entry name" value="alpha/beta hydrolase"/>
    <property type="match status" value="1"/>
</dbReference>
<dbReference type="SUPFAM" id="SSF53474">
    <property type="entry name" value="alpha/beta-Hydrolases"/>
    <property type="match status" value="1"/>
</dbReference>
<dbReference type="AlphaFoldDB" id="A0A1E7KM04"/>
<dbReference type="GO" id="GO:0008610">
    <property type="term" value="P:lipid biosynthetic process"/>
    <property type="evidence" value="ECO:0007669"/>
    <property type="project" value="TreeGrafter"/>
</dbReference>
<organism evidence="4 5">
    <name type="scientific">Streptomyces oceani</name>
    <dbReference type="NCBI Taxonomy" id="1075402"/>
    <lineage>
        <taxon>Bacteria</taxon>
        <taxon>Bacillati</taxon>
        <taxon>Actinomycetota</taxon>
        <taxon>Actinomycetes</taxon>
        <taxon>Kitasatosporales</taxon>
        <taxon>Streptomycetaceae</taxon>
        <taxon>Streptomyces</taxon>
    </lineage>
</organism>
<evidence type="ECO:0000259" key="3">
    <source>
        <dbReference type="SMART" id="SM00824"/>
    </source>
</evidence>
<proteinExistence type="inferred from homology"/>
<dbReference type="Proteomes" id="UP000176101">
    <property type="component" value="Unassembled WGS sequence"/>
</dbReference>
<dbReference type="SMART" id="SM00824">
    <property type="entry name" value="PKS_TE"/>
    <property type="match status" value="1"/>
</dbReference>
<gene>
    <name evidence="4" type="ORF">AN216_05415</name>
</gene>
<dbReference type="Pfam" id="PF00975">
    <property type="entry name" value="Thioesterase"/>
    <property type="match status" value="1"/>
</dbReference>
<comment type="similarity">
    <text evidence="1">Belongs to the thioesterase family.</text>
</comment>
<comment type="caution">
    <text evidence="4">The sequence shown here is derived from an EMBL/GenBank/DDBJ whole genome shotgun (WGS) entry which is preliminary data.</text>
</comment>
<dbReference type="OrthoDB" id="8480037at2"/>
<dbReference type="InterPro" id="IPR012223">
    <property type="entry name" value="TEII"/>
</dbReference>
<evidence type="ECO:0000313" key="5">
    <source>
        <dbReference type="Proteomes" id="UP000176101"/>
    </source>
</evidence>
<dbReference type="PANTHER" id="PTHR11487">
    <property type="entry name" value="THIOESTERASE"/>
    <property type="match status" value="1"/>
</dbReference>